<dbReference type="KEGG" id="bxe:Bxe_A2035"/>
<dbReference type="Proteomes" id="UP000001817">
    <property type="component" value="Chromosome 1"/>
</dbReference>
<dbReference type="STRING" id="266265.Bxe_A2035"/>
<evidence type="ECO:0000313" key="1">
    <source>
        <dbReference type="EMBL" id="ABE30931.1"/>
    </source>
</evidence>
<sequence>MGQRAGLAGPVARARRSGCQPCRQHAAGRLGYPATRCVIVGEFTRQRRGRQPATQARHAVSLDEPGGQVFVRIIDAGEAGLCAIALSTDE</sequence>
<dbReference type="AlphaFoldDB" id="Q13YA8"/>
<protein>
    <submittedName>
        <fullName evidence="1">Uncharacterized protein</fullName>
    </submittedName>
</protein>
<dbReference type="EMBL" id="CP000270">
    <property type="protein sequence ID" value="ABE30931.1"/>
    <property type="molecule type" value="Genomic_DNA"/>
</dbReference>
<accession>Q13YA8</accession>
<reference evidence="1 2" key="1">
    <citation type="journal article" date="2006" name="Proc. Natl. Acad. Sci. U.S.A.">
        <title>Burkholderia xenovorans LB400 harbors a multi-replicon, 9.73-Mbp genome shaped for versatility.</title>
        <authorList>
            <person name="Chain P.S."/>
            <person name="Denef V.J."/>
            <person name="Konstantinidis K.T."/>
            <person name="Vergez L.M."/>
            <person name="Agullo L."/>
            <person name="Reyes V.L."/>
            <person name="Hauser L."/>
            <person name="Cordova M."/>
            <person name="Gomez L."/>
            <person name="Gonzalez M."/>
            <person name="Land M."/>
            <person name="Lao V."/>
            <person name="Larimer F."/>
            <person name="LiPuma J.J."/>
            <person name="Mahenthiralingam E."/>
            <person name="Malfatti S.A."/>
            <person name="Marx C.J."/>
            <person name="Parnell J.J."/>
            <person name="Ramette A."/>
            <person name="Richardson P."/>
            <person name="Seeger M."/>
            <person name="Smith D."/>
            <person name="Spilker T."/>
            <person name="Sul W.J."/>
            <person name="Tsoi T.V."/>
            <person name="Ulrich L.E."/>
            <person name="Zhulin I.B."/>
            <person name="Tiedje J.M."/>
        </authorList>
    </citation>
    <scope>NUCLEOTIDE SEQUENCE [LARGE SCALE GENOMIC DNA]</scope>
    <source>
        <strain evidence="1 2">LB400</strain>
    </source>
</reference>
<keyword evidence="2" id="KW-1185">Reference proteome</keyword>
<proteinExistence type="predicted"/>
<organism evidence="1 2">
    <name type="scientific">Paraburkholderia xenovorans (strain LB400)</name>
    <dbReference type="NCBI Taxonomy" id="266265"/>
    <lineage>
        <taxon>Bacteria</taxon>
        <taxon>Pseudomonadati</taxon>
        <taxon>Pseudomonadota</taxon>
        <taxon>Betaproteobacteria</taxon>
        <taxon>Burkholderiales</taxon>
        <taxon>Burkholderiaceae</taxon>
        <taxon>Paraburkholderia</taxon>
    </lineage>
</organism>
<evidence type="ECO:0000313" key="2">
    <source>
        <dbReference type="Proteomes" id="UP000001817"/>
    </source>
</evidence>
<gene>
    <name evidence="1" type="ORF">Bxe_A2035</name>
</gene>
<name>Q13YA8_PARXL</name>